<gene>
    <name evidence="10" type="ORF">BFC17_21105</name>
</gene>
<dbReference type="STRING" id="1856405.BFC17_21105"/>
<feature type="transmembrane region" description="Helical" evidence="8">
    <location>
        <begin position="20"/>
        <end position="38"/>
    </location>
</feature>
<dbReference type="GO" id="GO:0008233">
    <property type="term" value="F:peptidase activity"/>
    <property type="evidence" value="ECO:0007669"/>
    <property type="project" value="UniProtKB-KW"/>
</dbReference>
<feature type="transmembrane region" description="Helical" evidence="8">
    <location>
        <begin position="50"/>
        <end position="66"/>
    </location>
</feature>
<dbReference type="GO" id="GO:0006508">
    <property type="term" value="P:proteolysis"/>
    <property type="evidence" value="ECO:0007669"/>
    <property type="project" value="UniProtKB-KW"/>
</dbReference>
<dbReference type="InterPro" id="IPR026392">
    <property type="entry name" value="Exo/Archaeosortase_dom"/>
</dbReference>
<dbReference type="NCBIfam" id="TIGR03109">
    <property type="entry name" value="exosort_XrtA"/>
    <property type="match status" value="1"/>
</dbReference>
<dbReference type="NCBIfam" id="TIGR04178">
    <property type="entry name" value="exo_archaeo"/>
    <property type="match status" value="1"/>
</dbReference>
<evidence type="ECO:0000256" key="5">
    <source>
        <dbReference type="ARBA" id="ARBA00022801"/>
    </source>
</evidence>
<dbReference type="Proteomes" id="UP000176037">
    <property type="component" value="Unassembled WGS sequence"/>
</dbReference>
<dbReference type="NCBIfam" id="TIGR02914">
    <property type="entry name" value="EpsI_fam"/>
    <property type="match status" value="1"/>
</dbReference>
<dbReference type="InterPro" id="IPR019127">
    <property type="entry name" value="Exosortase"/>
</dbReference>
<dbReference type="EMBL" id="MJIC01000014">
    <property type="protein sequence ID" value="OFI34051.1"/>
    <property type="molecule type" value="Genomic_DNA"/>
</dbReference>
<dbReference type="Pfam" id="PF11984">
    <property type="entry name" value="DUF3485"/>
    <property type="match status" value="1"/>
</dbReference>
<accession>A0A1E8FDQ5</accession>
<name>A0A1E8FDQ5_9ALTE</name>
<evidence type="ECO:0000313" key="10">
    <source>
        <dbReference type="EMBL" id="OFI34051.1"/>
    </source>
</evidence>
<evidence type="ECO:0000256" key="7">
    <source>
        <dbReference type="ARBA" id="ARBA00023136"/>
    </source>
</evidence>
<dbReference type="OrthoDB" id="9797363at2"/>
<feature type="transmembrane region" description="Helical" evidence="8">
    <location>
        <begin position="81"/>
        <end position="97"/>
    </location>
</feature>
<feature type="domain" description="Methanolan biosynthesis EpsI" evidence="9">
    <location>
        <begin position="363"/>
        <end position="468"/>
    </location>
</feature>
<feature type="transmembrane region" description="Helical" evidence="8">
    <location>
        <begin position="218"/>
        <end position="245"/>
    </location>
</feature>
<evidence type="ECO:0000259" key="9">
    <source>
        <dbReference type="Pfam" id="PF11984"/>
    </source>
</evidence>
<reference evidence="10 11" key="1">
    <citation type="submission" date="2016-09" db="EMBL/GenBank/DDBJ databases">
        <title>Alteromonas lipolytica, a new species isolated from sea water.</title>
        <authorList>
            <person name="Wu Y.-H."/>
            <person name="Cheng H."/>
            <person name="Xu X.-W."/>
        </authorList>
    </citation>
    <scope>NUCLEOTIDE SEQUENCE [LARGE SCALE GENOMIC DNA]</scope>
    <source>
        <strain evidence="10 11">JW12</strain>
    </source>
</reference>
<keyword evidence="6 8" id="KW-1133">Transmembrane helix</keyword>
<feature type="transmembrane region" description="Helical" evidence="8">
    <location>
        <begin position="191"/>
        <end position="211"/>
    </location>
</feature>
<evidence type="ECO:0000256" key="3">
    <source>
        <dbReference type="ARBA" id="ARBA00022670"/>
    </source>
</evidence>
<evidence type="ECO:0000256" key="8">
    <source>
        <dbReference type="SAM" id="Phobius"/>
    </source>
</evidence>
<comment type="subcellular location">
    <subcellularLocation>
        <location evidence="1">Cell membrane</location>
        <topology evidence="1">Multi-pass membrane protein</topology>
    </subcellularLocation>
</comment>
<dbReference type="NCBIfam" id="TIGR02602">
    <property type="entry name" value="8TM_EpsH"/>
    <property type="match status" value="1"/>
</dbReference>
<dbReference type="Pfam" id="PF09721">
    <property type="entry name" value="Exosortase_EpsH"/>
    <property type="match status" value="1"/>
</dbReference>
<keyword evidence="2" id="KW-1003">Cell membrane</keyword>
<feature type="transmembrane region" description="Helical" evidence="8">
    <location>
        <begin position="257"/>
        <end position="279"/>
    </location>
</feature>
<proteinExistence type="predicted"/>
<feature type="transmembrane region" description="Helical" evidence="8">
    <location>
        <begin position="104"/>
        <end position="122"/>
    </location>
</feature>
<keyword evidence="11" id="KW-1185">Reference proteome</keyword>
<evidence type="ECO:0000256" key="4">
    <source>
        <dbReference type="ARBA" id="ARBA00022692"/>
    </source>
</evidence>
<evidence type="ECO:0000313" key="11">
    <source>
        <dbReference type="Proteomes" id="UP000176037"/>
    </source>
</evidence>
<dbReference type="GO" id="GO:0005886">
    <property type="term" value="C:plasma membrane"/>
    <property type="evidence" value="ECO:0007669"/>
    <property type="project" value="UniProtKB-SubCell"/>
</dbReference>
<dbReference type="InterPro" id="IPR017540">
    <property type="entry name" value="Exosortase-1"/>
</dbReference>
<comment type="caution">
    <text evidence="10">The sequence shown here is derived from an EMBL/GenBank/DDBJ whole genome shotgun (WGS) entry which is preliminary data.</text>
</comment>
<evidence type="ECO:0000256" key="2">
    <source>
        <dbReference type="ARBA" id="ARBA00022475"/>
    </source>
</evidence>
<protein>
    <submittedName>
        <fullName evidence="10">EpsI family protein</fullName>
    </submittedName>
</protein>
<keyword evidence="3" id="KW-0645">Protease</keyword>
<dbReference type="InterPro" id="IPR014263">
    <property type="entry name" value="Methanolan_biosynth_EpsI"/>
</dbReference>
<organism evidence="10 11">
    <name type="scientific">Alteromonas lipolytica</name>
    <dbReference type="NCBI Taxonomy" id="1856405"/>
    <lineage>
        <taxon>Bacteria</taxon>
        <taxon>Pseudomonadati</taxon>
        <taxon>Pseudomonadota</taxon>
        <taxon>Gammaproteobacteria</taxon>
        <taxon>Alteromonadales</taxon>
        <taxon>Alteromonadaceae</taxon>
        <taxon>Alteromonas/Salinimonas group</taxon>
        <taxon>Alteromonas</taxon>
    </lineage>
</organism>
<dbReference type="InterPro" id="IPR013426">
    <property type="entry name" value="EpsH-like"/>
</dbReference>
<evidence type="ECO:0000256" key="6">
    <source>
        <dbReference type="ARBA" id="ARBA00022989"/>
    </source>
</evidence>
<feature type="transmembrane region" description="Helical" evidence="8">
    <location>
        <begin position="128"/>
        <end position="148"/>
    </location>
</feature>
<feature type="transmembrane region" description="Helical" evidence="8">
    <location>
        <begin position="300"/>
        <end position="317"/>
    </location>
</feature>
<keyword evidence="4 8" id="KW-0812">Transmembrane</keyword>
<keyword evidence="5" id="KW-0378">Hydrolase</keyword>
<sequence length="483" mass="54526">MNMNQTVEKDTSNSFTSTWLLLALVSLGIWFWSFSDAIVHMVSVWSASEAYKHCFFVPAISIYLAYEKREQLSFAQINPNLWLFIPLLLLQLAYLVVAELEINLFMHAAAVSSLILLLWALLGNSVSRILAFPLFYLLFAIPFGEELVPYLQQITADLSVFFLNIVDIPVYREGLYLYLPNGTFHVAEACAGVRFLIGTFTIGVLFSYLSYTRYWKRLLFILICAVLPVIANGFRAFGIMVIGYYSDMKYATGADHLVYGWFFFAFILVLLFYIGSIGTDKAETPESAATAPGSHRAGKLYSGFFALVITMLLPGWLGSQLLNFNEDNLSNEPFNRFISTEGVTPVDNATWAAPTEDQTWFGQWHEVTFRVVYVNEQLHNKELVSSRHRVFDNERWTQSSITTRNLGGHQVQVAEVVNIVGNKKILVAWYQVGQFQSTSTLAVKWQQLVNKLSGQSSDGYFIVAEVPDFQVAEQFMTVIAGKG</sequence>
<keyword evidence="7 8" id="KW-0472">Membrane</keyword>
<evidence type="ECO:0000256" key="1">
    <source>
        <dbReference type="ARBA" id="ARBA00004651"/>
    </source>
</evidence>
<dbReference type="AlphaFoldDB" id="A0A1E8FDQ5"/>